<dbReference type="Proteomes" id="UP000192707">
    <property type="component" value="Unassembled WGS sequence"/>
</dbReference>
<name>A0A1W9ZDR7_MYCAI</name>
<evidence type="ECO:0000256" key="1">
    <source>
        <dbReference type="SAM" id="MobiDB-lite"/>
    </source>
</evidence>
<feature type="transmembrane region" description="Helical" evidence="2">
    <location>
        <begin position="127"/>
        <end position="144"/>
    </location>
</feature>
<evidence type="ECO:0000313" key="3">
    <source>
        <dbReference type="EMBL" id="ORA12728.1"/>
    </source>
</evidence>
<keyword evidence="2" id="KW-0472">Membrane</keyword>
<dbReference type="Pfam" id="PF13787">
    <property type="entry name" value="HXXEE"/>
    <property type="match status" value="1"/>
</dbReference>
<feature type="transmembrane region" description="Helical" evidence="2">
    <location>
        <begin position="95"/>
        <end position="115"/>
    </location>
</feature>
<organism evidence="3 4">
    <name type="scientific">Mycobacterium arosiense ATCC BAA-1401 = DSM 45069</name>
    <dbReference type="NCBI Taxonomy" id="1265311"/>
    <lineage>
        <taxon>Bacteria</taxon>
        <taxon>Bacillati</taxon>
        <taxon>Actinomycetota</taxon>
        <taxon>Actinomycetes</taxon>
        <taxon>Mycobacteriales</taxon>
        <taxon>Mycobacteriaceae</taxon>
        <taxon>Mycobacterium</taxon>
        <taxon>Mycobacterium avium complex (MAC)</taxon>
    </lineage>
</organism>
<evidence type="ECO:0008006" key="5">
    <source>
        <dbReference type="Google" id="ProtNLM"/>
    </source>
</evidence>
<dbReference type="InterPro" id="IPR025671">
    <property type="entry name" value="HXXEE"/>
</dbReference>
<keyword evidence="2" id="KW-1133">Transmembrane helix</keyword>
<keyword evidence="2" id="KW-0812">Transmembrane</keyword>
<dbReference type="OrthoDB" id="2591569at2"/>
<dbReference type="RefSeq" id="WP_158085879.1">
    <property type="nucleotide sequence ID" value="NZ_MVHG01000041.1"/>
</dbReference>
<feature type="region of interest" description="Disordered" evidence="1">
    <location>
        <begin position="180"/>
        <end position="211"/>
    </location>
</feature>
<gene>
    <name evidence="3" type="ORF">BST14_16365</name>
</gene>
<reference evidence="3 4" key="1">
    <citation type="submission" date="2016-12" db="EMBL/GenBank/DDBJ databases">
        <title>The new phylogeny of genus Mycobacterium.</title>
        <authorList>
            <person name="Tortoli E."/>
            <person name="Trovato A."/>
            <person name="Cirillo D.M."/>
        </authorList>
    </citation>
    <scope>NUCLEOTIDE SEQUENCE [LARGE SCALE GENOMIC DNA]</scope>
    <source>
        <strain evidence="3 4">DSM 45069</strain>
    </source>
</reference>
<keyword evidence="4" id="KW-1185">Reference proteome</keyword>
<accession>A0A1W9ZDR7</accession>
<proteinExistence type="predicted"/>
<dbReference type="EMBL" id="MVHG01000041">
    <property type="protein sequence ID" value="ORA12728.1"/>
    <property type="molecule type" value="Genomic_DNA"/>
</dbReference>
<evidence type="ECO:0000256" key="2">
    <source>
        <dbReference type="SAM" id="Phobius"/>
    </source>
</evidence>
<feature type="transmembrane region" description="Helical" evidence="2">
    <location>
        <begin position="156"/>
        <end position="176"/>
    </location>
</feature>
<protein>
    <recommendedName>
        <fullName evidence="5">HXXEE domain-containing protein</fullName>
    </recommendedName>
</protein>
<dbReference type="AlphaFoldDB" id="A0A1W9ZDR7"/>
<comment type="caution">
    <text evidence="3">The sequence shown here is derived from an EMBL/GenBank/DDBJ whole genome shotgun (WGS) entry which is preliminary data.</text>
</comment>
<sequence length="211" mass="22953">MAAVQAMVLGGVSLLVGRKTQTNLRALSVMNAMTMCAHQYEEYVDPGWFPGMVNVALFKSDQPYNYPFNAHSAMCANIFFRALYVPAMIFPKVKWLGLPPVLLGIFQAFGHAIVIPRAIHTKYSPGALTAAFLHLPIGITYLSALRAQGPIGRGNWVKSAVVLLLFLIFGVATPNLRGRDKNSPHAFTEHQMGRYAPGKISPEPSTPGTNG</sequence>
<feature type="compositionally biased region" description="Basic and acidic residues" evidence="1">
    <location>
        <begin position="180"/>
        <end position="192"/>
    </location>
</feature>
<evidence type="ECO:0000313" key="4">
    <source>
        <dbReference type="Proteomes" id="UP000192707"/>
    </source>
</evidence>